<comment type="caution">
    <text evidence="2">The sequence shown here is derived from an EMBL/GenBank/DDBJ whole genome shotgun (WGS) entry which is preliminary data.</text>
</comment>
<dbReference type="EMBL" id="BQKI01000011">
    <property type="protein sequence ID" value="GJN04726.1"/>
    <property type="molecule type" value="Genomic_DNA"/>
</dbReference>
<reference evidence="2" key="2">
    <citation type="submission" date="2021-12" db="EMBL/GenBank/DDBJ databases">
        <title>Resequencing data analysis of finger millet.</title>
        <authorList>
            <person name="Hatakeyama M."/>
            <person name="Aluri S."/>
            <person name="Balachadran M.T."/>
            <person name="Sivarajan S.R."/>
            <person name="Poveda L."/>
            <person name="Shimizu-Inatsugi R."/>
            <person name="Schlapbach R."/>
            <person name="Sreeman S.M."/>
            <person name="Shimizu K.K."/>
        </authorList>
    </citation>
    <scope>NUCLEOTIDE SEQUENCE</scope>
</reference>
<feature type="region of interest" description="Disordered" evidence="1">
    <location>
        <begin position="18"/>
        <end position="70"/>
    </location>
</feature>
<evidence type="ECO:0000313" key="3">
    <source>
        <dbReference type="Proteomes" id="UP001054889"/>
    </source>
</evidence>
<gene>
    <name evidence="2" type="primary">ga22296</name>
    <name evidence="2" type="ORF">PR202_ga22296</name>
</gene>
<proteinExistence type="predicted"/>
<organism evidence="2 3">
    <name type="scientific">Eleusine coracana subsp. coracana</name>
    <dbReference type="NCBI Taxonomy" id="191504"/>
    <lineage>
        <taxon>Eukaryota</taxon>
        <taxon>Viridiplantae</taxon>
        <taxon>Streptophyta</taxon>
        <taxon>Embryophyta</taxon>
        <taxon>Tracheophyta</taxon>
        <taxon>Spermatophyta</taxon>
        <taxon>Magnoliopsida</taxon>
        <taxon>Liliopsida</taxon>
        <taxon>Poales</taxon>
        <taxon>Poaceae</taxon>
        <taxon>PACMAD clade</taxon>
        <taxon>Chloridoideae</taxon>
        <taxon>Cynodonteae</taxon>
        <taxon>Eleusininae</taxon>
        <taxon>Eleusine</taxon>
    </lineage>
</organism>
<protein>
    <submittedName>
        <fullName evidence="2">Uncharacterized protein</fullName>
    </submittedName>
</protein>
<evidence type="ECO:0000313" key="2">
    <source>
        <dbReference type="EMBL" id="GJN04726.1"/>
    </source>
</evidence>
<evidence type="ECO:0000256" key="1">
    <source>
        <dbReference type="SAM" id="MobiDB-lite"/>
    </source>
</evidence>
<sequence length="120" mass="12859">MMPARPCSVGAFQRVHLTDKPSGKGVQRKGIASEGPPWTPRSFHTLPSSLGPPNGKKEKKASQTSFHHSPHPPSYLLLLFLCFAPRRVSSASSSARLLLLLAILAQLHLSAAESAACSSY</sequence>
<dbReference type="Proteomes" id="UP001054889">
    <property type="component" value="Unassembled WGS sequence"/>
</dbReference>
<dbReference type="AlphaFoldDB" id="A0AAV5D2R1"/>
<name>A0AAV5D2R1_ELECO</name>
<keyword evidence="3" id="KW-1185">Reference proteome</keyword>
<reference evidence="2" key="1">
    <citation type="journal article" date="2018" name="DNA Res.">
        <title>Multiple hybrid de novo genome assembly of finger millet, an orphan allotetraploid crop.</title>
        <authorList>
            <person name="Hatakeyama M."/>
            <person name="Aluri S."/>
            <person name="Balachadran M.T."/>
            <person name="Sivarajan S.R."/>
            <person name="Patrignani A."/>
            <person name="Gruter S."/>
            <person name="Poveda L."/>
            <person name="Shimizu-Inatsugi R."/>
            <person name="Baeten J."/>
            <person name="Francoijs K.J."/>
            <person name="Nataraja K.N."/>
            <person name="Reddy Y.A.N."/>
            <person name="Phadnis S."/>
            <person name="Ravikumar R.L."/>
            <person name="Schlapbach R."/>
            <person name="Sreeman S.M."/>
            <person name="Shimizu K.K."/>
        </authorList>
    </citation>
    <scope>NUCLEOTIDE SEQUENCE</scope>
</reference>
<accession>A0AAV5D2R1</accession>